<name>A0A6I4IWM6_9SPHN</name>
<organism evidence="2 3">
    <name type="scientific">Sphingomonas horti</name>
    <dbReference type="NCBI Taxonomy" id="2682842"/>
    <lineage>
        <taxon>Bacteria</taxon>
        <taxon>Pseudomonadati</taxon>
        <taxon>Pseudomonadota</taxon>
        <taxon>Alphaproteobacteria</taxon>
        <taxon>Sphingomonadales</taxon>
        <taxon>Sphingomonadaceae</taxon>
        <taxon>Sphingomonas</taxon>
    </lineage>
</organism>
<feature type="signal peptide" evidence="1">
    <location>
        <begin position="1"/>
        <end position="23"/>
    </location>
</feature>
<keyword evidence="3" id="KW-1185">Reference proteome</keyword>
<dbReference type="AlphaFoldDB" id="A0A6I4IWM6"/>
<dbReference type="RefSeq" id="WP_157025087.1">
    <property type="nucleotide sequence ID" value="NZ_WQMS01000001.1"/>
</dbReference>
<keyword evidence="1" id="KW-0732">Signal</keyword>
<comment type="caution">
    <text evidence="2">The sequence shown here is derived from an EMBL/GenBank/DDBJ whole genome shotgun (WGS) entry which is preliminary data.</text>
</comment>
<gene>
    <name evidence="2" type="ORF">GON01_00785</name>
</gene>
<accession>A0A6I4IWM6</accession>
<feature type="chain" id="PRO_5026167068" evidence="1">
    <location>
        <begin position="24"/>
        <end position="117"/>
    </location>
</feature>
<evidence type="ECO:0000313" key="3">
    <source>
        <dbReference type="Proteomes" id="UP000441389"/>
    </source>
</evidence>
<evidence type="ECO:0000313" key="2">
    <source>
        <dbReference type="EMBL" id="MVO76476.1"/>
    </source>
</evidence>
<protein>
    <submittedName>
        <fullName evidence="2">Uncharacterized protein</fullName>
    </submittedName>
</protein>
<sequence length="117" mass="11951">MELRDAFAAAGLALALTSAPAAAQTASDDVKCLLAANLFVKAEKDPGKHQVAVLSSYYYLGRVDARLSGAQLSAALKAQAPTITAENAGPTMTSCAKRVQGSAMAIQTLGKSLTAPK</sequence>
<dbReference type="Proteomes" id="UP000441389">
    <property type="component" value="Unassembled WGS sequence"/>
</dbReference>
<dbReference type="EMBL" id="WQMS01000001">
    <property type="protein sequence ID" value="MVO76476.1"/>
    <property type="molecule type" value="Genomic_DNA"/>
</dbReference>
<evidence type="ECO:0000256" key="1">
    <source>
        <dbReference type="SAM" id="SignalP"/>
    </source>
</evidence>
<reference evidence="2 3" key="1">
    <citation type="submission" date="2019-12" db="EMBL/GenBank/DDBJ databases">
        <authorList>
            <person name="Huq M.A."/>
        </authorList>
    </citation>
    <scope>NUCLEOTIDE SEQUENCE [LARGE SCALE GENOMIC DNA]</scope>
    <source>
        <strain evidence="2 3">MAH-20</strain>
    </source>
</reference>
<proteinExistence type="predicted"/>